<evidence type="ECO:0000313" key="1">
    <source>
        <dbReference type="EMBL" id="GGG24892.1"/>
    </source>
</evidence>
<organism evidence="1 2">
    <name type="scientific">Pontibacter amylolyticus</name>
    <dbReference type="NCBI Taxonomy" id="1424080"/>
    <lineage>
        <taxon>Bacteria</taxon>
        <taxon>Pseudomonadati</taxon>
        <taxon>Bacteroidota</taxon>
        <taxon>Cytophagia</taxon>
        <taxon>Cytophagales</taxon>
        <taxon>Hymenobacteraceae</taxon>
        <taxon>Pontibacter</taxon>
    </lineage>
</organism>
<name>A0ABQ1WCR5_9BACT</name>
<comment type="caution">
    <text evidence="1">The sequence shown here is derived from an EMBL/GenBank/DDBJ whole genome shotgun (WGS) entry which is preliminary data.</text>
</comment>
<protein>
    <recommendedName>
        <fullName evidence="3">STAS/SEC14 domain-containing protein</fullName>
    </recommendedName>
</protein>
<dbReference type="Proteomes" id="UP000634043">
    <property type="component" value="Unassembled WGS sequence"/>
</dbReference>
<keyword evidence="2" id="KW-1185">Reference proteome</keyword>
<evidence type="ECO:0008006" key="3">
    <source>
        <dbReference type="Google" id="ProtNLM"/>
    </source>
</evidence>
<proteinExistence type="predicted"/>
<gene>
    <name evidence="1" type="ORF">GCM10011323_30840</name>
</gene>
<dbReference type="EMBL" id="BMFP01000006">
    <property type="protein sequence ID" value="GGG24892.1"/>
    <property type="molecule type" value="Genomic_DNA"/>
</dbReference>
<accession>A0ABQ1WCR5</accession>
<sequence>MSMATRIIRPEMTPSPPIELRHMMGELYVTIQRKEDYIEAKWQGHITADNVVCAAKAYLELLRKDPCPKLLNDKSEVTGDWQEANDWLQFEWLPQALGAGLRYMAHVYSFSMFSRLAVRELEERITPQLSMKNFYERRLAEEWLLEQDDTTAGRRAATA</sequence>
<reference evidence="2" key="1">
    <citation type="journal article" date="2019" name="Int. J. Syst. Evol. Microbiol.">
        <title>The Global Catalogue of Microorganisms (GCM) 10K type strain sequencing project: providing services to taxonomists for standard genome sequencing and annotation.</title>
        <authorList>
            <consortium name="The Broad Institute Genomics Platform"/>
            <consortium name="The Broad Institute Genome Sequencing Center for Infectious Disease"/>
            <person name="Wu L."/>
            <person name="Ma J."/>
        </authorList>
    </citation>
    <scope>NUCLEOTIDE SEQUENCE [LARGE SCALE GENOMIC DNA]</scope>
    <source>
        <strain evidence="2">CGMCC 1.12749</strain>
    </source>
</reference>
<evidence type="ECO:0000313" key="2">
    <source>
        <dbReference type="Proteomes" id="UP000634043"/>
    </source>
</evidence>